<dbReference type="PANTHER" id="PTHR10192:SF28">
    <property type="entry name" value="MOLYBDOPTERIN MOLYBDENUMTRANSFERASE"/>
    <property type="match status" value="1"/>
</dbReference>
<evidence type="ECO:0000259" key="2">
    <source>
        <dbReference type="SMART" id="SM00852"/>
    </source>
</evidence>
<keyword evidence="1" id="KW-0808">Transferase</keyword>
<dbReference type="InterPro" id="IPR038987">
    <property type="entry name" value="MoeA-like"/>
</dbReference>
<dbReference type="EC" id="2.10.1.1" evidence="1"/>
<dbReference type="GO" id="GO:0061599">
    <property type="term" value="F:molybdopterin molybdotransferase activity"/>
    <property type="evidence" value="ECO:0007669"/>
    <property type="project" value="UniProtKB-UniRule"/>
</dbReference>
<keyword evidence="1" id="KW-0479">Metal-binding</keyword>
<comment type="caution">
    <text evidence="3">The sequence shown here is derived from an EMBL/GenBank/DDBJ whole genome shotgun (WGS) entry which is preliminary data.</text>
</comment>
<dbReference type="GO" id="GO:0006777">
    <property type="term" value="P:Mo-molybdopterin cofactor biosynthetic process"/>
    <property type="evidence" value="ECO:0007669"/>
    <property type="project" value="UniProtKB-UniRule"/>
</dbReference>
<dbReference type="GO" id="GO:0005829">
    <property type="term" value="C:cytosol"/>
    <property type="evidence" value="ECO:0007669"/>
    <property type="project" value="TreeGrafter"/>
</dbReference>
<dbReference type="SMART" id="SM00852">
    <property type="entry name" value="MoCF_biosynth"/>
    <property type="match status" value="1"/>
</dbReference>
<protein>
    <recommendedName>
        <fullName evidence="1">Molybdopterin molybdenumtransferase</fullName>
        <ecNumber evidence="1">2.10.1.1</ecNumber>
    </recommendedName>
</protein>
<dbReference type="CDD" id="cd03522">
    <property type="entry name" value="MoeA_like"/>
    <property type="match status" value="1"/>
</dbReference>
<name>A0A6P1ZG68_9BACT</name>
<keyword evidence="1" id="KW-0501">Molybdenum cofactor biosynthesis</keyword>
<dbReference type="PANTHER" id="PTHR10192">
    <property type="entry name" value="MOLYBDOPTERIN BIOSYNTHESIS PROTEIN"/>
    <property type="match status" value="1"/>
</dbReference>
<comment type="catalytic activity">
    <reaction evidence="1">
        <text>adenylyl-molybdopterin + molybdate = Mo-molybdopterin + AMP + H(+)</text>
        <dbReference type="Rhea" id="RHEA:35047"/>
        <dbReference type="ChEBI" id="CHEBI:15378"/>
        <dbReference type="ChEBI" id="CHEBI:36264"/>
        <dbReference type="ChEBI" id="CHEBI:62727"/>
        <dbReference type="ChEBI" id="CHEBI:71302"/>
        <dbReference type="ChEBI" id="CHEBI:456215"/>
    </reaction>
</comment>
<dbReference type="RefSeq" id="WP_144305467.1">
    <property type="nucleotide sequence ID" value="NZ_QMIF01000006.1"/>
</dbReference>
<dbReference type="EMBL" id="QMIF01000006">
    <property type="protein sequence ID" value="TVM33801.1"/>
    <property type="molecule type" value="Genomic_DNA"/>
</dbReference>
<comment type="pathway">
    <text evidence="1">Cofactor biosynthesis; molybdopterin biosynthesis.</text>
</comment>
<dbReference type="UniPathway" id="UPA00344"/>
<dbReference type="Gene3D" id="3.40.980.10">
    <property type="entry name" value="MoaB/Mog-like domain"/>
    <property type="match status" value="1"/>
</dbReference>
<keyword evidence="1" id="KW-0460">Magnesium</keyword>
<accession>A0A6P1ZG68</accession>
<evidence type="ECO:0000313" key="4">
    <source>
        <dbReference type="Proteomes" id="UP000434052"/>
    </source>
</evidence>
<dbReference type="InterPro" id="IPR036425">
    <property type="entry name" value="MoaB/Mog-like_dom_sf"/>
</dbReference>
<comment type="similarity">
    <text evidence="1">Belongs to the MoeA family.</text>
</comment>
<keyword evidence="1" id="KW-0500">Molybdenum</keyword>
<gene>
    <name evidence="3" type="ORF">DQK91_11345</name>
</gene>
<dbReference type="InterPro" id="IPR001453">
    <property type="entry name" value="MoaB/Mog_dom"/>
</dbReference>
<dbReference type="Pfam" id="PF00994">
    <property type="entry name" value="MoCF_biosynth"/>
    <property type="match status" value="1"/>
</dbReference>
<dbReference type="Proteomes" id="UP000434052">
    <property type="component" value="Unassembled WGS sequence"/>
</dbReference>
<dbReference type="GO" id="GO:0046872">
    <property type="term" value="F:metal ion binding"/>
    <property type="evidence" value="ECO:0007669"/>
    <property type="project" value="UniProtKB-UniRule"/>
</dbReference>
<sequence length="341" mass="36358">MKSIPVEEAVGSVLCHDITQIIPGEFKGRAFKRGHIIQAEDVSALLKLGKEHIYVLDLADGYVHEDEAAVRIATAIAGNGITFSETSEGRVNLFADIDGLLRVNVKALHSVNAVDEIVVATIHNNQQVTKGRALAGTRVVPLAIRAEKLLHVEAICRANAPIVTVKPFRHLDVGVVTTGSEVYHGRIKDRFGPVVKRKFAELGCSVIDQTFVPDDVSMTVAAIRELVDRGASMIAVTGGMSVDPDDRTPTAIRQAGGQVVTYGAPTFPGAMFMLAYLGDIPVVGLPGCVMYARSSIFDLVVPRIVAGEVITREDIVALGHGGYCAGCAECRYPNCAFGKGV</sequence>
<evidence type="ECO:0000256" key="1">
    <source>
        <dbReference type="RuleBase" id="RU365090"/>
    </source>
</evidence>
<comment type="cofactor">
    <cofactor evidence="1">
        <name>Mg(2+)</name>
        <dbReference type="ChEBI" id="CHEBI:18420"/>
    </cofactor>
</comment>
<dbReference type="OrthoDB" id="9767940at2"/>
<comment type="function">
    <text evidence="1">Catalyzes the insertion of molybdate into adenylated molybdopterin with the concomitant release of AMP.</text>
</comment>
<feature type="domain" description="MoaB/Mog" evidence="2">
    <location>
        <begin position="174"/>
        <end position="306"/>
    </location>
</feature>
<evidence type="ECO:0000313" key="3">
    <source>
        <dbReference type="EMBL" id="TVM33801.1"/>
    </source>
</evidence>
<proteinExistence type="inferred from homology"/>
<organism evidence="3 4">
    <name type="scientific">Oceanidesulfovibrio marinus</name>
    <dbReference type="NCBI Taxonomy" id="370038"/>
    <lineage>
        <taxon>Bacteria</taxon>
        <taxon>Pseudomonadati</taxon>
        <taxon>Thermodesulfobacteriota</taxon>
        <taxon>Desulfovibrionia</taxon>
        <taxon>Desulfovibrionales</taxon>
        <taxon>Desulfovibrionaceae</taxon>
        <taxon>Oceanidesulfovibrio</taxon>
    </lineage>
</organism>
<dbReference type="SUPFAM" id="SSF53218">
    <property type="entry name" value="Molybdenum cofactor biosynthesis proteins"/>
    <property type="match status" value="1"/>
</dbReference>
<reference evidence="3 4" key="1">
    <citation type="submission" date="2018-06" db="EMBL/GenBank/DDBJ databases">
        <title>Complete genome of Desulfovibrio marinus P48SEP.</title>
        <authorList>
            <person name="Crispim J.S."/>
            <person name="Vidigal P.M.P."/>
            <person name="Silva L.C.F."/>
            <person name="Araujo L.C."/>
            <person name="Laguardia C.N."/>
            <person name="Dias R.S."/>
            <person name="Sousa M.P."/>
            <person name="Paula S.O."/>
            <person name="Silva C."/>
        </authorList>
    </citation>
    <scope>NUCLEOTIDE SEQUENCE [LARGE SCALE GENOMIC DNA]</scope>
    <source>
        <strain evidence="3 4">P48SEP</strain>
    </source>
</reference>
<dbReference type="AlphaFoldDB" id="A0A6P1ZG68"/>